<dbReference type="Proteomes" id="UP000054776">
    <property type="component" value="Unassembled WGS sequence"/>
</dbReference>
<name>A0A0V1B7U4_TRISP</name>
<keyword evidence="2" id="KW-1185">Reference proteome</keyword>
<accession>A0A0V1B7U4</accession>
<reference evidence="1 2" key="1">
    <citation type="submission" date="2015-01" db="EMBL/GenBank/DDBJ databases">
        <title>Evolution of Trichinella species and genotypes.</title>
        <authorList>
            <person name="Korhonen P.K."/>
            <person name="Edoardo P."/>
            <person name="Giuseppe L.R."/>
            <person name="Gasser R.B."/>
        </authorList>
    </citation>
    <scope>NUCLEOTIDE SEQUENCE [LARGE SCALE GENOMIC DNA]</scope>
    <source>
        <strain evidence="1">ISS3</strain>
    </source>
</reference>
<sequence length="137" mass="15591">MEYDDNNNDDDDSDDVVQSTNQGCFTSWMGQNYLLLLFLARSATPVGSVPLSLATDLWVRIVEAESGFDLASTFSNPNLRNNREEEEEEEEGKKRERICLIWTAFDVTVRLFVASTSHLSSVTLIAQLERPHKLLEY</sequence>
<evidence type="ECO:0000313" key="2">
    <source>
        <dbReference type="Proteomes" id="UP000054776"/>
    </source>
</evidence>
<evidence type="ECO:0000313" key="1">
    <source>
        <dbReference type="EMBL" id="KRY33045.1"/>
    </source>
</evidence>
<protein>
    <submittedName>
        <fullName evidence="1">Uncharacterized protein</fullName>
    </submittedName>
</protein>
<dbReference type="InParanoid" id="A0A0V1B7U4"/>
<dbReference type="EMBL" id="JYDH01000088">
    <property type="protein sequence ID" value="KRY33045.1"/>
    <property type="molecule type" value="Genomic_DNA"/>
</dbReference>
<comment type="caution">
    <text evidence="1">The sequence shown here is derived from an EMBL/GenBank/DDBJ whole genome shotgun (WGS) entry which is preliminary data.</text>
</comment>
<organism evidence="1 2">
    <name type="scientific">Trichinella spiralis</name>
    <name type="common">Trichina worm</name>
    <dbReference type="NCBI Taxonomy" id="6334"/>
    <lineage>
        <taxon>Eukaryota</taxon>
        <taxon>Metazoa</taxon>
        <taxon>Ecdysozoa</taxon>
        <taxon>Nematoda</taxon>
        <taxon>Enoplea</taxon>
        <taxon>Dorylaimia</taxon>
        <taxon>Trichinellida</taxon>
        <taxon>Trichinellidae</taxon>
        <taxon>Trichinella</taxon>
    </lineage>
</organism>
<dbReference type="AlphaFoldDB" id="A0A0V1B7U4"/>
<proteinExistence type="predicted"/>
<gene>
    <name evidence="1" type="ORF">T01_1718</name>
</gene>